<evidence type="ECO:0000313" key="5">
    <source>
        <dbReference type="Proteomes" id="UP001558652"/>
    </source>
</evidence>
<dbReference type="Pfam" id="PF17921">
    <property type="entry name" value="Integrase_H2C2"/>
    <property type="match status" value="1"/>
</dbReference>
<dbReference type="PROSITE" id="PS50878">
    <property type="entry name" value="RT_POL"/>
    <property type="match status" value="1"/>
</dbReference>
<reference evidence="4 5" key="1">
    <citation type="submission" date="2024-07" db="EMBL/GenBank/DDBJ databases">
        <title>Chromosome-level genome assembly of the water stick insect Ranatra chinensis (Heteroptera: Nepidae).</title>
        <authorList>
            <person name="Liu X."/>
        </authorList>
    </citation>
    <scope>NUCLEOTIDE SEQUENCE [LARGE SCALE GENOMIC DNA]</scope>
    <source>
        <strain evidence="4">Cailab_2021Rc</strain>
        <tissue evidence="4">Muscle</tissue>
    </source>
</reference>
<comment type="caution">
    <text evidence="4">The sequence shown here is derived from an EMBL/GenBank/DDBJ whole genome shotgun (WGS) entry which is preliminary data.</text>
</comment>
<protein>
    <recommendedName>
        <fullName evidence="1">RNA-directed DNA polymerase</fullName>
        <ecNumber evidence="1">2.7.7.49</ecNumber>
    </recommendedName>
</protein>
<dbReference type="CDD" id="cd01647">
    <property type="entry name" value="RT_LTR"/>
    <property type="match status" value="1"/>
</dbReference>
<evidence type="ECO:0000259" key="3">
    <source>
        <dbReference type="PROSITE" id="PS50878"/>
    </source>
</evidence>
<dbReference type="SUPFAM" id="SSF56672">
    <property type="entry name" value="DNA/RNA polymerases"/>
    <property type="match status" value="1"/>
</dbReference>
<gene>
    <name evidence="4" type="ORF">AAG570_008543</name>
</gene>
<feature type="compositionally biased region" description="Basic and acidic residues" evidence="2">
    <location>
        <begin position="625"/>
        <end position="650"/>
    </location>
</feature>
<dbReference type="EMBL" id="JBFDAA010000003">
    <property type="protein sequence ID" value="KAL1138480.1"/>
    <property type="molecule type" value="Genomic_DNA"/>
</dbReference>
<sequence length="674" mass="77520">MHESDCEKSAFQFERGNYEFTRMPFGLKNAPTTFQRLMDEFLVGLDYGAIQVYMDDIIVFSRSGQEHGEHLVQFLRRPKEFGQKVSREKTMFFQPSVKFLGYVMSERGIHPDPGKVEAIKNLQVLVDVKEVRDYHVGKTNHRGVREMVSRLRRRYYWPKMTIMVAEELAWCEVCARAKYVRTPQETPQMVTPTPEKPLEVVEGDLMRKSLLNWILKDNSLRELSTVPVCAEILFACVIKSKLPFDNNLKEIEVNEYSEVEELYLRMAFEKPFCYKADPEEQEKETGGFYDGDDDDDDFKDLLHNDFAIRVYKLGLKECCDHYLILVNAFATFVKNEKYGPSIIAKFIKLIGTIVEVDENCDWYVKLTGDSNQVPFIMHLLEFLGSPYSEAHLPDDEIRDEGFNRTVCALSSLSAIVSVSSFLRTKTLYMIFSLVVTKKISKITWTLCGDDDSFNYKGCQVYKDQQIGQTCATKIALQSTSNEMYCTNPSLAMTAILNMPEFTGDPERLTNFLEAAFAAGAHLRSALGGANFGVLTQVDEEEDDYQAIREDVATWTRVERRSERRPKGIMSDVLHQTLHTRHGGSSRPTGDKCRGERQERLYCWEWGSTHHLARSCPQIFRRDQQEAGHRPWHEPMEVCEESQEKNYREGEQSYASAASTGSYSYSSDKDWPVLP</sequence>
<feature type="region of interest" description="Disordered" evidence="2">
    <location>
        <begin position="625"/>
        <end position="674"/>
    </location>
</feature>
<organism evidence="4 5">
    <name type="scientific">Ranatra chinensis</name>
    <dbReference type="NCBI Taxonomy" id="642074"/>
    <lineage>
        <taxon>Eukaryota</taxon>
        <taxon>Metazoa</taxon>
        <taxon>Ecdysozoa</taxon>
        <taxon>Arthropoda</taxon>
        <taxon>Hexapoda</taxon>
        <taxon>Insecta</taxon>
        <taxon>Pterygota</taxon>
        <taxon>Neoptera</taxon>
        <taxon>Paraneoptera</taxon>
        <taxon>Hemiptera</taxon>
        <taxon>Heteroptera</taxon>
        <taxon>Panheteroptera</taxon>
        <taxon>Nepomorpha</taxon>
        <taxon>Nepidae</taxon>
        <taxon>Ranatrinae</taxon>
        <taxon>Ranatra</taxon>
    </lineage>
</organism>
<evidence type="ECO:0000256" key="1">
    <source>
        <dbReference type="ARBA" id="ARBA00012493"/>
    </source>
</evidence>
<proteinExistence type="predicted"/>
<dbReference type="PANTHER" id="PTHR37984:SF5">
    <property type="entry name" value="PROTEIN NYNRIN-LIKE"/>
    <property type="match status" value="1"/>
</dbReference>
<evidence type="ECO:0000313" key="4">
    <source>
        <dbReference type="EMBL" id="KAL1138480.1"/>
    </source>
</evidence>
<dbReference type="EC" id="2.7.7.49" evidence="1"/>
<dbReference type="InterPro" id="IPR043502">
    <property type="entry name" value="DNA/RNA_pol_sf"/>
</dbReference>
<dbReference type="Gene3D" id="3.10.10.10">
    <property type="entry name" value="HIV Type 1 Reverse Transcriptase, subunit A, domain 1"/>
    <property type="match status" value="1"/>
</dbReference>
<dbReference type="Gene3D" id="1.10.340.70">
    <property type="match status" value="1"/>
</dbReference>
<dbReference type="InterPro" id="IPR050951">
    <property type="entry name" value="Retrovirus_Pol_polyprotein"/>
</dbReference>
<accession>A0ABD0YR70</accession>
<feature type="domain" description="Reverse transcriptase" evidence="3">
    <location>
        <begin position="1"/>
        <end position="104"/>
    </location>
</feature>
<dbReference type="AlphaFoldDB" id="A0ABD0YR70"/>
<dbReference type="GO" id="GO:0003964">
    <property type="term" value="F:RNA-directed DNA polymerase activity"/>
    <property type="evidence" value="ECO:0007669"/>
    <property type="project" value="UniProtKB-EC"/>
</dbReference>
<dbReference type="InterPro" id="IPR043128">
    <property type="entry name" value="Rev_trsase/Diguanyl_cyclase"/>
</dbReference>
<dbReference type="Proteomes" id="UP001558652">
    <property type="component" value="Unassembled WGS sequence"/>
</dbReference>
<keyword evidence="5" id="KW-1185">Reference proteome</keyword>
<dbReference type="PANTHER" id="PTHR37984">
    <property type="entry name" value="PROTEIN CBG26694"/>
    <property type="match status" value="1"/>
</dbReference>
<dbReference type="InterPro" id="IPR000477">
    <property type="entry name" value="RT_dom"/>
</dbReference>
<evidence type="ECO:0000256" key="2">
    <source>
        <dbReference type="SAM" id="MobiDB-lite"/>
    </source>
</evidence>
<dbReference type="FunFam" id="3.30.70.270:FF:000003">
    <property type="entry name" value="Transposon Ty3-G Gag-Pol polyprotein"/>
    <property type="match status" value="1"/>
</dbReference>
<dbReference type="InterPro" id="IPR041588">
    <property type="entry name" value="Integrase_H2C2"/>
</dbReference>
<name>A0ABD0YR70_9HEMI</name>
<dbReference type="Pfam" id="PF00078">
    <property type="entry name" value="RVT_1"/>
    <property type="match status" value="1"/>
</dbReference>
<feature type="compositionally biased region" description="Low complexity" evidence="2">
    <location>
        <begin position="652"/>
        <end position="665"/>
    </location>
</feature>
<dbReference type="Gene3D" id="3.30.70.270">
    <property type="match status" value="1"/>
</dbReference>